<feature type="domain" description="LytR/CpsA/Psr regulator C-terminal" evidence="4">
    <location>
        <begin position="296"/>
        <end position="382"/>
    </location>
</feature>
<reference evidence="5 6" key="1">
    <citation type="submission" date="2016-10" db="EMBL/GenBank/DDBJ databases">
        <authorList>
            <person name="de Groot N.N."/>
        </authorList>
    </citation>
    <scope>NUCLEOTIDE SEQUENCE [LARGE SCALE GENOMIC DNA]</scope>
    <source>
        <strain evidence="5 6">ATCC 51327</strain>
    </source>
</reference>
<feature type="domain" description="Cell envelope-related transcriptional attenuator" evidence="3">
    <location>
        <begin position="61"/>
        <end position="207"/>
    </location>
</feature>
<dbReference type="RefSeq" id="WP_089859494.1">
    <property type="nucleotide sequence ID" value="NZ_FOTI01000005.1"/>
</dbReference>
<dbReference type="NCBIfam" id="TIGR00350">
    <property type="entry name" value="lytR_cpsA_psr"/>
    <property type="match status" value="1"/>
</dbReference>
<dbReference type="OrthoDB" id="305468at2"/>
<evidence type="ECO:0000259" key="3">
    <source>
        <dbReference type="Pfam" id="PF03816"/>
    </source>
</evidence>
<protein>
    <submittedName>
        <fullName evidence="5">Transcriptional attenuator, LytR family</fullName>
    </submittedName>
</protein>
<dbReference type="Pfam" id="PF13399">
    <property type="entry name" value="LytR_C"/>
    <property type="match status" value="1"/>
</dbReference>
<dbReference type="InterPro" id="IPR050922">
    <property type="entry name" value="LytR/CpsA/Psr_CW_biosynth"/>
</dbReference>
<proteinExistence type="inferred from homology"/>
<dbReference type="InterPro" id="IPR004474">
    <property type="entry name" value="LytR_CpsA_psr"/>
</dbReference>
<keyword evidence="2" id="KW-1133">Transmembrane helix</keyword>
<dbReference type="Gene3D" id="3.40.630.190">
    <property type="entry name" value="LCP protein"/>
    <property type="match status" value="1"/>
</dbReference>
<comment type="similarity">
    <text evidence="1">Belongs to the LytR/CpsA/Psr (LCP) family.</text>
</comment>
<dbReference type="Pfam" id="PF03816">
    <property type="entry name" value="LytR_cpsA_psr"/>
    <property type="match status" value="1"/>
</dbReference>
<accession>A0A1I4G506</accession>
<name>A0A1I4G506_9FIRM</name>
<dbReference type="EMBL" id="FOTI01000005">
    <property type="protein sequence ID" value="SFL25168.1"/>
    <property type="molecule type" value="Genomic_DNA"/>
</dbReference>
<gene>
    <name evidence="5" type="ORF">SAMN02983006_00611</name>
</gene>
<evidence type="ECO:0000256" key="1">
    <source>
        <dbReference type="ARBA" id="ARBA00006068"/>
    </source>
</evidence>
<evidence type="ECO:0000313" key="6">
    <source>
        <dbReference type="Proteomes" id="UP000199006"/>
    </source>
</evidence>
<sequence>MLEKLTDWKYIALIIFLVIIGISIPFVLNDDLSKISKGPFTDNKINILAVGYDSSVNGSPRADTMILISLDVDRNKAGIVFLPRDTYVDLPDKKFTKLNSSHVYGGIKLTQATVEELLDIKVDYFVETNFRGFEKIIDRLGGIELDIAHDLHYVDKAGGLYINLQQGKQTLNGKQALQYVRYRDLSGDIGRIKRQQKFIDAVMAKALSPTIIPKIPGILKEVKEAVNTNVPLTDITPFLNTAKDINMSDVEIKMLPGEPKYINGISYWVPDKRSTRIMVDNLIRNKSYLNNENYNLIVLNGAGQAGVAGNTASLLSKYGFSIAEVGNAAEFDYQQSVVTYYHHEDKETAAKLSELLKGKLVFLDNPAQQSSGTIKVIVGKNYSEIE</sequence>
<dbReference type="STRING" id="29563.SAMN02983006_00611"/>
<dbReference type="PANTHER" id="PTHR33392:SF6">
    <property type="entry name" value="POLYISOPRENYL-TEICHOIC ACID--PEPTIDOGLYCAN TEICHOIC ACID TRANSFERASE TAGU"/>
    <property type="match status" value="1"/>
</dbReference>
<evidence type="ECO:0000256" key="2">
    <source>
        <dbReference type="SAM" id="Phobius"/>
    </source>
</evidence>
<keyword evidence="2" id="KW-0472">Membrane</keyword>
<keyword evidence="2" id="KW-0812">Transmembrane</keyword>
<evidence type="ECO:0000259" key="4">
    <source>
        <dbReference type="Pfam" id="PF13399"/>
    </source>
</evidence>
<feature type="transmembrane region" description="Helical" evidence="2">
    <location>
        <begin position="7"/>
        <end position="28"/>
    </location>
</feature>
<dbReference type="PANTHER" id="PTHR33392">
    <property type="entry name" value="POLYISOPRENYL-TEICHOIC ACID--PEPTIDOGLYCAN TEICHOIC ACID TRANSFERASE TAGU"/>
    <property type="match status" value="1"/>
</dbReference>
<dbReference type="AlphaFoldDB" id="A0A1I4G506"/>
<organism evidence="5 6">
    <name type="scientific">Halanaerobium salsuginis</name>
    <dbReference type="NCBI Taxonomy" id="29563"/>
    <lineage>
        <taxon>Bacteria</taxon>
        <taxon>Bacillati</taxon>
        <taxon>Bacillota</taxon>
        <taxon>Clostridia</taxon>
        <taxon>Halanaerobiales</taxon>
        <taxon>Halanaerobiaceae</taxon>
        <taxon>Halanaerobium</taxon>
    </lineage>
</organism>
<keyword evidence="6" id="KW-1185">Reference proteome</keyword>
<dbReference type="Proteomes" id="UP000199006">
    <property type="component" value="Unassembled WGS sequence"/>
</dbReference>
<dbReference type="InterPro" id="IPR027381">
    <property type="entry name" value="LytR/CpsA/Psr_C"/>
</dbReference>
<evidence type="ECO:0000313" key="5">
    <source>
        <dbReference type="EMBL" id="SFL25168.1"/>
    </source>
</evidence>
<dbReference type="Gene3D" id="3.30.70.2390">
    <property type="match status" value="1"/>
</dbReference>